<evidence type="ECO:0000313" key="3">
    <source>
        <dbReference type="EMBL" id="KZD21875.1"/>
    </source>
</evidence>
<gene>
    <name evidence="3" type="ORF">A4A58_12225</name>
</gene>
<evidence type="ECO:0000256" key="1">
    <source>
        <dbReference type="SAM" id="Coils"/>
    </source>
</evidence>
<protein>
    <submittedName>
        <fullName evidence="3">Uncharacterized protein</fullName>
    </submittedName>
</protein>
<comment type="caution">
    <text evidence="3">The sequence shown here is derived from an EMBL/GenBank/DDBJ whole genome shotgun (WGS) entry which is preliminary data.</text>
</comment>
<keyword evidence="4" id="KW-1185">Reference proteome</keyword>
<dbReference type="AlphaFoldDB" id="A0A163Y6N5"/>
<feature type="region of interest" description="Disordered" evidence="2">
    <location>
        <begin position="18"/>
        <end position="39"/>
    </location>
</feature>
<name>A0A163Y6N5_9BRAD</name>
<organism evidence="3 4">
    <name type="scientific">Tardiphaga robiniae</name>
    <dbReference type="NCBI Taxonomy" id="943830"/>
    <lineage>
        <taxon>Bacteria</taxon>
        <taxon>Pseudomonadati</taxon>
        <taxon>Pseudomonadota</taxon>
        <taxon>Alphaproteobacteria</taxon>
        <taxon>Hyphomicrobiales</taxon>
        <taxon>Nitrobacteraceae</taxon>
        <taxon>Tardiphaga</taxon>
    </lineage>
</organism>
<evidence type="ECO:0000313" key="4">
    <source>
        <dbReference type="Proteomes" id="UP000076574"/>
    </source>
</evidence>
<accession>A0A163Y6N5</accession>
<keyword evidence="1" id="KW-0175">Coiled coil</keyword>
<sequence>MTHPFFGPIIRLRVTPDEPEAPDAFAGGPRVRGSKRPHGDAKCAQVRRLIETTVLTYGEIAKQTGVGRASICRWTRDGGWKRPLFAPRATDTVPSARASQKLKLRKLAERLHALAERAVRELEAQPDVGIDRLMQALQVLKMARLEAMGRRRPRRPIDMPARTGREMMERDAAIRTALKEMRRGGVDVTQIPDDAMALLEAAHTPPERDHPALRPRGSRRR</sequence>
<feature type="region of interest" description="Disordered" evidence="2">
    <location>
        <begin position="199"/>
        <end position="221"/>
    </location>
</feature>
<feature type="coiled-coil region" evidence="1">
    <location>
        <begin position="97"/>
        <end position="125"/>
    </location>
</feature>
<dbReference type="EMBL" id="LVYV01000034">
    <property type="protein sequence ID" value="KZD21875.1"/>
    <property type="molecule type" value="Genomic_DNA"/>
</dbReference>
<proteinExistence type="predicted"/>
<dbReference type="RefSeq" id="WP_068735928.1">
    <property type="nucleotide sequence ID" value="NZ_LVYV01000034.1"/>
</dbReference>
<reference evidence="3 4" key="1">
    <citation type="submission" date="2016-03" db="EMBL/GenBank/DDBJ databases">
        <title>Microsymbionts genomes from the relict species Vavilovia formosa (Stev.) Fed.</title>
        <authorList>
            <person name="Kopat V."/>
            <person name="Chirak E."/>
            <person name="Kimeklis A."/>
            <person name="Andronov E."/>
        </authorList>
    </citation>
    <scope>NUCLEOTIDE SEQUENCE [LARGE SCALE GENOMIC DNA]</scope>
    <source>
        <strain evidence="3 4">Vaf07</strain>
    </source>
</reference>
<dbReference type="OrthoDB" id="8138682at2"/>
<evidence type="ECO:0000256" key="2">
    <source>
        <dbReference type="SAM" id="MobiDB-lite"/>
    </source>
</evidence>
<dbReference type="Proteomes" id="UP000076574">
    <property type="component" value="Unassembled WGS sequence"/>
</dbReference>